<protein>
    <submittedName>
        <fullName evidence="2">Uncharacterized protein</fullName>
    </submittedName>
</protein>
<name>C4F7T1_9ACTN</name>
<evidence type="ECO:0000256" key="1">
    <source>
        <dbReference type="SAM" id="Phobius"/>
    </source>
</evidence>
<sequence>MFVFYGILDLATWAVPSESLQGVRRVPMAKFTALLLAASVLVLSIALLVLAVF</sequence>
<dbReference type="HOGENOM" id="CLU_213727_0_0_11"/>
<comment type="caution">
    <text evidence="2">The sequence shown here is derived from an EMBL/GenBank/DDBJ whole genome shotgun (WGS) entry which is preliminary data.</text>
</comment>
<dbReference type="AlphaFoldDB" id="C4F7T1"/>
<accession>C4F7T1</accession>
<feature type="transmembrane region" description="Helical" evidence="1">
    <location>
        <begin position="31"/>
        <end position="52"/>
    </location>
</feature>
<keyword evidence="1" id="KW-0472">Membrane</keyword>
<evidence type="ECO:0000313" key="2">
    <source>
        <dbReference type="EMBL" id="EEP45049.1"/>
    </source>
</evidence>
<organism evidence="2 3">
    <name type="scientific">Collinsella intestinalis DSM 13280</name>
    <dbReference type="NCBI Taxonomy" id="521003"/>
    <lineage>
        <taxon>Bacteria</taxon>
        <taxon>Bacillati</taxon>
        <taxon>Actinomycetota</taxon>
        <taxon>Coriobacteriia</taxon>
        <taxon>Coriobacteriales</taxon>
        <taxon>Coriobacteriaceae</taxon>
        <taxon>Collinsella</taxon>
    </lineage>
</organism>
<keyword evidence="1" id="KW-0812">Transmembrane</keyword>
<proteinExistence type="predicted"/>
<keyword evidence="1" id="KW-1133">Transmembrane helix</keyword>
<dbReference type="Proteomes" id="UP000003295">
    <property type="component" value="Unassembled WGS sequence"/>
</dbReference>
<reference evidence="2 3" key="1">
    <citation type="submission" date="2009-04" db="EMBL/GenBank/DDBJ databases">
        <authorList>
            <person name="Weinstock G."/>
            <person name="Sodergren E."/>
            <person name="Clifton S."/>
            <person name="Fulton L."/>
            <person name="Fulton B."/>
            <person name="Courtney L."/>
            <person name="Fronick C."/>
            <person name="Harrison M."/>
            <person name="Strong C."/>
            <person name="Farmer C."/>
            <person name="Delahaunty K."/>
            <person name="Markovic C."/>
            <person name="Hall O."/>
            <person name="Minx P."/>
            <person name="Tomlinson C."/>
            <person name="Mitreva M."/>
            <person name="Nelson J."/>
            <person name="Hou S."/>
            <person name="Wollam A."/>
            <person name="Pepin K.H."/>
            <person name="Johnson M."/>
            <person name="Bhonagiri V."/>
            <person name="Nash W.E."/>
            <person name="Warren W."/>
            <person name="Chinwalla A."/>
            <person name="Mardis E.R."/>
            <person name="Wilson R.K."/>
        </authorList>
    </citation>
    <scope>NUCLEOTIDE SEQUENCE [LARGE SCALE GENOMIC DNA]</scope>
    <source>
        <strain evidence="2 3">DSM 13280</strain>
    </source>
</reference>
<dbReference type="STRING" id="521003.COLINT_02096"/>
<dbReference type="EMBL" id="ABXH02000003">
    <property type="protein sequence ID" value="EEP45049.1"/>
    <property type="molecule type" value="Genomic_DNA"/>
</dbReference>
<gene>
    <name evidence="2" type="ORF">COLINT_02096</name>
</gene>
<evidence type="ECO:0000313" key="3">
    <source>
        <dbReference type="Proteomes" id="UP000003295"/>
    </source>
</evidence>